<accession>A0A1W1D675</accession>
<evidence type="ECO:0000256" key="1">
    <source>
        <dbReference type="SAM" id="Phobius"/>
    </source>
</evidence>
<keyword evidence="1" id="KW-0472">Membrane</keyword>
<feature type="transmembrane region" description="Helical" evidence="1">
    <location>
        <begin position="12"/>
        <end position="30"/>
    </location>
</feature>
<name>A0A1W1D675_9ZZZZ</name>
<dbReference type="InterPro" id="IPR032693">
    <property type="entry name" value="YtkA-like_dom"/>
</dbReference>
<feature type="domain" description="YtkA-like" evidence="2">
    <location>
        <begin position="66"/>
        <end position="144"/>
    </location>
</feature>
<sequence>MNIIESGKIWPIGISLAIVGVIGLGTWTIMETKKADIQQSDAYMANYQTVDANANNIINQQIAFDKAYKLKFVSEKISQIGGDVKYALTTKDGKAVSGAKMILKISRPETEIYTKIYKDPKFQNGVYVFENIAFPKKGVWNLELKVEVGNMKRFYPIKADTRIANDKRIKEASQTTYQRQTKFLGIAAQNPSE</sequence>
<evidence type="ECO:0000259" key="2">
    <source>
        <dbReference type="Pfam" id="PF13115"/>
    </source>
</evidence>
<proteinExistence type="predicted"/>
<keyword evidence="1" id="KW-1133">Transmembrane helix</keyword>
<protein>
    <recommendedName>
        <fullName evidence="2">YtkA-like domain-containing protein</fullName>
    </recommendedName>
</protein>
<gene>
    <name evidence="3" type="ORF">MNB_SM-3-867</name>
</gene>
<organism evidence="3">
    <name type="scientific">hydrothermal vent metagenome</name>
    <dbReference type="NCBI Taxonomy" id="652676"/>
    <lineage>
        <taxon>unclassified sequences</taxon>
        <taxon>metagenomes</taxon>
        <taxon>ecological metagenomes</taxon>
    </lineage>
</organism>
<dbReference type="AlphaFoldDB" id="A0A1W1D675"/>
<evidence type="ECO:0000313" key="3">
    <source>
        <dbReference type="EMBL" id="SFV75937.1"/>
    </source>
</evidence>
<dbReference type="Pfam" id="PF13115">
    <property type="entry name" value="YtkA"/>
    <property type="match status" value="1"/>
</dbReference>
<dbReference type="EMBL" id="FPHP01000048">
    <property type="protein sequence ID" value="SFV75937.1"/>
    <property type="molecule type" value="Genomic_DNA"/>
</dbReference>
<reference evidence="3" key="1">
    <citation type="submission" date="2016-10" db="EMBL/GenBank/DDBJ databases">
        <authorList>
            <person name="de Groot N.N."/>
        </authorList>
    </citation>
    <scope>NUCLEOTIDE SEQUENCE</scope>
</reference>
<keyword evidence="1" id="KW-0812">Transmembrane</keyword>